<keyword evidence="2" id="KW-1185">Reference proteome</keyword>
<evidence type="ECO:0000313" key="3">
    <source>
        <dbReference type="WBParaSite" id="TCONS_00017180.p1"/>
    </source>
</evidence>
<dbReference type="Proteomes" id="UP000035681">
    <property type="component" value="Unplaced"/>
</dbReference>
<dbReference type="InterPro" id="IPR001584">
    <property type="entry name" value="Integrase_cat-core"/>
</dbReference>
<dbReference type="WBParaSite" id="TCONS_00017180.p1">
    <property type="protein sequence ID" value="TCONS_00017180.p1"/>
    <property type="gene ID" value="XLOC_011363"/>
</dbReference>
<dbReference type="GO" id="GO:0003697">
    <property type="term" value="F:single-stranded DNA binding"/>
    <property type="evidence" value="ECO:0007669"/>
    <property type="project" value="TreeGrafter"/>
</dbReference>
<reference evidence="3" key="1">
    <citation type="submission" date="2024-02" db="UniProtKB">
        <authorList>
            <consortium name="WormBaseParasite"/>
        </authorList>
    </citation>
    <scope>IDENTIFICATION</scope>
</reference>
<dbReference type="GO" id="GO:0044547">
    <property type="term" value="F:DNA topoisomerase binding"/>
    <property type="evidence" value="ECO:0007669"/>
    <property type="project" value="TreeGrafter"/>
</dbReference>
<dbReference type="GO" id="GO:0000729">
    <property type="term" value="P:DNA double-strand break processing"/>
    <property type="evidence" value="ECO:0007669"/>
    <property type="project" value="TreeGrafter"/>
</dbReference>
<dbReference type="GO" id="GO:0003690">
    <property type="term" value="F:double-stranded DNA binding"/>
    <property type="evidence" value="ECO:0007669"/>
    <property type="project" value="TreeGrafter"/>
</dbReference>
<dbReference type="GO" id="GO:0046975">
    <property type="term" value="F:histone H3K36 methyltransferase activity"/>
    <property type="evidence" value="ECO:0007669"/>
    <property type="project" value="TreeGrafter"/>
</dbReference>
<dbReference type="Gene3D" id="3.30.420.10">
    <property type="entry name" value="Ribonuclease H-like superfamily/Ribonuclease H"/>
    <property type="match status" value="2"/>
</dbReference>
<dbReference type="InterPro" id="IPR036397">
    <property type="entry name" value="RNaseH_sf"/>
</dbReference>
<dbReference type="PANTHER" id="PTHR46060:SF2">
    <property type="entry name" value="HISTONE-LYSINE N-METHYLTRANSFERASE SETMAR"/>
    <property type="match status" value="1"/>
</dbReference>
<dbReference type="Pfam" id="PF17906">
    <property type="entry name" value="HTH_48"/>
    <property type="match status" value="1"/>
</dbReference>
<dbReference type="GO" id="GO:0000793">
    <property type="term" value="C:condensed chromosome"/>
    <property type="evidence" value="ECO:0007669"/>
    <property type="project" value="TreeGrafter"/>
</dbReference>
<protein>
    <recommendedName>
        <fullName evidence="1">Integrase catalytic domain-containing protein</fullName>
    </recommendedName>
</protein>
<dbReference type="GO" id="GO:0015074">
    <property type="term" value="P:DNA integration"/>
    <property type="evidence" value="ECO:0007669"/>
    <property type="project" value="InterPro"/>
</dbReference>
<dbReference type="InterPro" id="IPR001888">
    <property type="entry name" value="Transposase_1"/>
</dbReference>
<dbReference type="GO" id="GO:0006303">
    <property type="term" value="P:double-strand break repair via nonhomologous end joining"/>
    <property type="evidence" value="ECO:0007669"/>
    <property type="project" value="TreeGrafter"/>
</dbReference>
<dbReference type="GO" id="GO:0005634">
    <property type="term" value="C:nucleus"/>
    <property type="evidence" value="ECO:0007669"/>
    <property type="project" value="TreeGrafter"/>
</dbReference>
<dbReference type="InterPro" id="IPR012337">
    <property type="entry name" value="RNaseH-like_sf"/>
</dbReference>
<dbReference type="GO" id="GO:0031297">
    <property type="term" value="P:replication fork processing"/>
    <property type="evidence" value="ECO:0007669"/>
    <property type="project" value="TreeGrafter"/>
</dbReference>
<dbReference type="GO" id="GO:0042800">
    <property type="term" value="F:histone H3K4 methyltransferase activity"/>
    <property type="evidence" value="ECO:0007669"/>
    <property type="project" value="TreeGrafter"/>
</dbReference>
<proteinExistence type="predicted"/>
<name>A0AAF5DQS7_STRER</name>
<evidence type="ECO:0000313" key="2">
    <source>
        <dbReference type="Proteomes" id="UP000035681"/>
    </source>
</evidence>
<sequence>HEALYPVRRLYYNKIAHEVKASIQHDLPTKFSKENLNSCLERLWNYASITKKLRRTKGLYSETKNVVIDEFKDIKKFHGIAKTLNKSEESFDLVSINIDDTTINGVKTLRRLLKNCLSYSFCINIELTCDFCSKTNFEKRQIKEVEFEDDNEISKNLCYYKMFNEEIKAKKLWMYADFVGIPMKANTCHMRKAFDLVKAYFNFPVQRFKEIYSTIVNNCLPCQTSVPRSEPAIPEKLVACGILRYSYTVDLCGPLIKAPSTTGHRYLKLAIDTATRFMMYSTTNDTPSKVVATIAKDQILFPYEKPTVLKLDNAKYFRELEFSEIIQKEGVETDFLTLILYKNFIFLIIMDEMANIKPEEMHLRYCILYEFHKSNNATTATKNICEVYLGFLNVRKCQKWFLKFKSGDFDLSGANRSGKTLALNNNLSPNETPAATPKTGIHSFKALLCDWWNIRGVVYFEVLEPGQTVTSDFNCQQLEHVHQPLVRKYPVLINRKSVMILQHDNARPHTSKKTQNKVKELSWEILLHPPYSLDFAPSDYYLFKSLQHFLSGKKF</sequence>
<dbReference type="GO" id="GO:0000014">
    <property type="term" value="F:single-stranded DNA endodeoxyribonuclease activity"/>
    <property type="evidence" value="ECO:0007669"/>
    <property type="project" value="TreeGrafter"/>
</dbReference>
<dbReference type="AlphaFoldDB" id="A0AAF5DQS7"/>
<dbReference type="GO" id="GO:0035861">
    <property type="term" value="C:site of double-strand break"/>
    <property type="evidence" value="ECO:0007669"/>
    <property type="project" value="TreeGrafter"/>
</dbReference>
<dbReference type="Pfam" id="PF01359">
    <property type="entry name" value="Transposase_1"/>
    <property type="match status" value="1"/>
</dbReference>
<accession>A0AAF5DQS7</accession>
<dbReference type="Gene3D" id="1.10.10.1450">
    <property type="match status" value="1"/>
</dbReference>
<dbReference type="PANTHER" id="PTHR46060">
    <property type="entry name" value="MARINER MOS1 TRANSPOSASE-LIKE PROTEIN"/>
    <property type="match status" value="1"/>
</dbReference>
<organism evidence="2 3">
    <name type="scientific">Strongyloides stercoralis</name>
    <name type="common">Threadworm</name>
    <dbReference type="NCBI Taxonomy" id="6248"/>
    <lineage>
        <taxon>Eukaryota</taxon>
        <taxon>Metazoa</taxon>
        <taxon>Ecdysozoa</taxon>
        <taxon>Nematoda</taxon>
        <taxon>Chromadorea</taxon>
        <taxon>Rhabditida</taxon>
        <taxon>Tylenchina</taxon>
        <taxon>Panagrolaimomorpha</taxon>
        <taxon>Strongyloidoidea</taxon>
        <taxon>Strongyloididae</taxon>
        <taxon>Strongyloides</taxon>
    </lineage>
</organism>
<feature type="domain" description="Integrase catalytic" evidence="1">
    <location>
        <begin position="230"/>
        <end position="332"/>
    </location>
</feature>
<dbReference type="SUPFAM" id="SSF53098">
    <property type="entry name" value="Ribonuclease H-like"/>
    <property type="match status" value="1"/>
</dbReference>
<dbReference type="PROSITE" id="PS50994">
    <property type="entry name" value="INTEGRASE"/>
    <property type="match status" value="1"/>
</dbReference>
<dbReference type="InterPro" id="IPR052709">
    <property type="entry name" value="Transposase-MT_Hybrid"/>
</dbReference>
<dbReference type="GO" id="GO:0044774">
    <property type="term" value="P:mitotic DNA integrity checkpoint signaling"/>
    <property type="evidence" value="ECO:0007669"/>
    <property type="project" value="TreeGrafter"/>
</dbReference>
<evidence type="ECO:0000259" key="1">
    <source>
        <dbReference type="PROSITE" id="PS50994"/>
    </source>
</evidence>
<dbReference type="InterPro" id="IPR041426">
    <property type="entry name" value="Mos1_HTH"/>
</dbReference>